<evidence type="ECO:0000313" key="3">
    <source>
        <dbReference type="Proteomes" id="UP001519344"/>
    </source>
</evidence>
<keyword evidence="1 2" id="KW-0378">Hydrolase</keyword>
<dbReference type="GO" id="GO:0016787">
    <property type="term" value="F:hydrolase activity"/>
    <property type="evidence" value="ECO:0007669"/>
    <property type="project" value="UniProtKB-KW"/>
</dbReference>
<dbReference type="PANTHER" id="PTHR33886">
    <property type="entry name" value="UNSATURATED RHAMNOGALACTURONAN HYDROLASE (EUROFUNG)"/>
    <property type="match status" value="1"/>
</dbReference>
<gene>
    <name evidence="2" type="ORF">J2Z65_005893</name>
</gene>
<dbReference type="Pfam" id="PF07470">
    <property type="entry name" value="Glyco_hydro_88"/>
    <property type="match status" value="1"/>
</dbReference>
<dbReference type="InterPro" id="IPR012341">
    <property type="entry name" value="6hp_glycosidase-like_sf"/>
</dbReference>
<dbReference type="InterPro" id="IPR008928">
    <property type="entry name" value="6-hairpin_glycosidase_sf"/>
</dbReference>
<evidence type="ECO:0000313" key="2">
    <source>
        <dbReference type="EMBL" id="MBP1966633.1"/>
    </source>
</evidence>
<dbReference type="SUPFAM" id="SSF48208">
    <property type="entry name" value="Six-hairpin glycosidases"/>
    <property type="match status" value="1"/>
</dbReference>
<proteinExistence type="predicted"/>
<evidence type="ECO:0000256" key="1">
    <source>
        <dbReference type="ARBA" id="ARBA00022801"/>
    </source>
</evidence>
<dbReference type="InterPro" id="IPR010905">
    <property type="entry name" value="Glyco_hydro_88"/>
</dbReference>
<comment type="caution">
    <text evidence="2">The sequence shown here is derived from an EMBL/GenBank/DDBJ whole genome shotgun (WGS) entry which is preliminary data.</text>
</comment>
<accession>A0ABS4I6U3</accession>
<protein>
    <submittedName>
        <fullName evidence="2">Rhamnogalacturonyl hydrolase YesR</fullName>
    </submittedName>
</protein>
<sequence>MDMKSYFHPNESIAGKAKSDKHILATIAGRFIGANPKHPPIYRIYSDEGFRRGADYRYEMDLALRWPELEDGQFVYVWGKLWCDGEIEHPFSVSCFSPVSIMVNGTQQFASNLNDDVFPDRSSYFRAKLSKGWNHIVLEFVKTATGCGGKFGTGSIKGFPMHILAPTADRDGQEGWVYSSPQSAAWEIMPGAEEERGASAAVAEWYPQMKWTPQELNAGCFNRIYGEQQGKIAYAWTKLENRNPSVQTVRMIGEYQGQLTVYLNGAPVYEKHQQHSAGPLDVTLPIPFGVHDLIVRSACAGAAWGFSLEIEHVSGESAGPVRRIQPYPVEGLRDGWLYAGPFSADNAPLPSAITRMDAVFGSEGERTFWRADLPGAWVRPYLENAVYGKWNYPLGVTLYGILRTGLELEDPHYTNYAADHIEQCTSLHAYSVWDQAQYGSPGVNHQLTLIDSLDDCGSFGAAMLEANKLRALAGAEAAAERIAHYISREQSRLEEGTLYRTRGTTDFMKDTVWCDDLYMSTPFLSKYYELTGDLAYLNDAAKQFLQYKKLMFIPEQGIMHHVYDFKFGKGNGVPWGRGNGWVLFSLTELLAVMPAEHSERPALLAFFSELCQGYRRLQGIQGLWHQVLTDPESYAEASCTSMFIYAFARGVRFGWLEEAALYVEAVLKGWDGLSRYAIDKHGNVYGVCRGSGYSFNRLYYKDQLSWQLNDTHGIGIVLLAGIEAMKLRKHVSTLGGLESR</sequence>
<dbReference type="EMBL" id="JAGGKV010000023">
    <property type="protein sequence ID" value="MBP1966633.1"/>
    <property type="molecule type" value="Genomic_DNA"/>
</dbReference>
<dbReference type="Proteomes" id="UP001519344">
    <property type="component" value="Unassembled WGS sequence"/>
</dbReference>
<reference evidence="2 3" key="1">
    <citation type="submission" date="2021-03" db="EMBL/GenBank/DDBJ databases">
        <title>Genomic Encyclopedia of Type Strains, Phase IV (KMG-IV): sequencing the most valuable type-strain genomes for metagenomic binning, comparative biology and taxonomic classification.</title>
        <authorList>
            <person name="Goeker M."/>
        </authorList>
    </citation>
    <scope>NUCLEOTIDE SEQUENCE [LARGE SCALE GENOMIC DNA]</scope>
    <source>
        <strain evidence="2 3">DSM 24950</strain>
    </source>
</reference>
<dbReference type="RefSeq" id="WP_240160023.1">
    <property type="nucleotide sequence ID" value="NZ_JAAOZR010000046.1"/>
</dbReference>
<name>A0ABS4I6U3_9BACL</name>
<dbReference type="Gene3D" id="1.50.10.10">
    <property type="match status" value="1"/>
</dbReference>
<keyword evidence="3" id="KW-1185">Reference proteome</keyword>
<organism evidence="2 3">
    <name type="scientific">Paenibacillus aceris</name>
    <dbReference type="NCBI Taxonomy" id="869555"/>
    <lineage>
        <taxon>Bacteria</taxon>
        <taxon>Bacillati</taxon>
        <taxon>Bacillota</taxon>
        <taxon>Bacilli</taxon>
        <taxon>Bacillales</taxon>
        <taxon>Paenibacillaceae</taxon>
        <taxon>Paenibacillus</taxon>
    </lineage>
</organism>
<dbReference type="InterPro" id="IPR052043">
    <property type="entry name" value="PolySaccharide_Degr_Enz"/>
</dbReference>
<dbReference type="PANTHER" id="PTHR33886:SF8">
    <property type="entry name" value="UNSATURATED RHAMNOGALACTURONAN HYDROLASE (EUROFUNG)"/>
    <property type="match status" value="1"/>
</dbReference>